<comment type="caution">
    <text evidence="2">The sequence shown here is derived from an EMBL/GenBank/DDBJ whole genome shotgun (WGS) entry which is preliminary data.</text>
</comment>
<dbReference type="Gene3D" id="3.20.20.70">
    <property type="entry name" value="Aldolase class I"/>
    <property type="match status" value="1"/>
</dbReference>
<dbReference type="InterPro" id="IPR045247">
    <property type="entry name" value="Oye-like"/>
</dbReference>
<proteinExistence type="predicted"/>
<sequence length="354" mass="37595">MNDQILWTPTRLGAIALPHRLAMAPMTRSRANADGTVTDLTAAYYEQRNSFAMLVTEGTQPSADGQGYLNTPGIHEPAHVDAWKSVAAAVHATGAAFVIQLMHVGRISHPSNTPHHRPPVAPSAIAANAMMYTATGPHPMAPPVALDTAGIARTVDEFRRAAAMALDAGADGVEIHGANGYLLHQFLAANTNQRDDEYGGSIAGRTRFPLEVAAAVAAEIGADRTGFRISPANPFNDITETDTHQLYGHLAGELARLDLAYLHLVHAGDEELLPTIRRIWPDRLVVNRAGADLAARIADLDNGSADVVAVGALALANPDLPARIRARAAFNEPDPATFYGGDHHGYTDYPALAD</sequence>
<organism evidence="2 3">
    <name type="scientific">Nocardia amamiensis</name>
    <dbReference type="NCBI Taxonomy" id="404578"/>
    <lineage>
        <taxon>Bacteria</taxon>
        <taxon>Bacillati</taxon>
        <taxon>Actinomycetota</taxon>
        <taxon>Actinomycetes</taxon>
        <taxon>Mycobacteriales</taxon>
        <taxon>Nocardiaceae</taxon>
        <taxon>Nocardia</taxon>
    </lineage>
</organism>
<accession>A0ABS0CXR3</accession>
<keyword evidence="3" id="KW-1185">Reference proteome</keyword>
<dbReference type="PANTHER" id="PTHR22893">
    <property type="entry name" value="NADH OXIDOREDUCTASE-RELATED"/>
    <property type="match status" value="1"/>
</dbReference>
<reference evidence="2 3" key="1">
    <citation type="submission" date="2020-10" db="EMBL/GenBank/DDBJ databases">
        <title>Identification of Nocardia species via Next-generation sequencing and recognition of intraspecies genetic diversity.</title>
        <authorList>
            <person name="Li P."/>
            <person name="Li P."/>
            <person name="Lu B."/>
        </authorList>
    </citation>
    <scope>NUCLEOTIDE SEQUENCE [LARGE SCALE GENOMIC DNA]</scope>
    <source>
        <strain evidence="2 3">BJ06-0157</strain>
    </source>
</reference>
<protein>
    <submittedName>
        <fullName evidence="2">Alkene reductase</fullName>
    </submittedName>
</protein>
<dbReference type="PANTHER" id="PTHR22893:SF91">
    <property type="entry name" value="NADPH DEHYDROGENASE 2-RELATED"/>
    <property type="match status" value="1"/>
</dbReference>
<gene>
    <name evidence="2" type="ORF">IU459_28195</name>
</gene>
<feature type="domain" description="NADH:flavin oxidoreductase/NADH oxidase N-terminal" evidence="1">
    <location>
        <begin position="6"/>
        <end position="326"/>
    </location>
</feature>
<dbReference type="CDD" id="cd02933">
    <property type="entry name" value="OYE_like_FMN"/>
    <property type="match status" value="1"/>
</dbReference>
<dbReference type="SUPFAM" id="SSF51395">
    <property type="entry name" value="FMN-linked oxidoreductases"/>
    <property type="match status" value="1"/>
</dbReference>
<name>A0ABS0CXR3_9NOCA</name>
<evidence type="ECO:0000313" key="3">
    <source>
        <dbReference type="Proteomes" id="UP000702209"/>
    </source>
</evidence>
<dbReference type="InterPro" id="IPR013785">
    <property type="entry name" value="Aldolase_TIM"/>
</dbReference>
<dbReference type="Proteomes" id="UP000702209">
    <property type="component" value="Unassembled WGS sequence"/>
</dbReference>
<dbReference type="InterPro" id="IPR001155">
    <property type="entry name" value="OxRdtase_FMN_N"/>
</dbReference>
<dbReference type="RefSeq" id="WP_195132609.1">
    <property type="nucleotide sequence ID" value="NZ_JADLQX010000026.1"/>
</dbReference>
<dbReference type="Pfam" id="PF00724">
    <property type="entry name" value="Oxidored_FMN"/>
    <property type="match status" value="1"/>
</dbReference>
<evidence type="ECO:0000259" key="1">
    <source>
        <dbReference type="Pfam" id="PF00724"/>
    </source>
</evidence>
<dbReference type="EMBL" id="JADLQX010000026">
    <property type="protein sequence ID" value="MBF6301390.1"/>
    <property type="molecule type" value="Genomic_DNA"/>
</dbReference>
<evidence type="ECO:0000313" key="2">
    <source>
        <dbReference type="EMBL" id="MBF6301390.1"/>
    </source>
</evidence>